<keyword evidence="1" id="KW-1133">Transmembrane helix</keyword>
<evidence type="ECO:0000313" key="2">
    <source>
        <dbReference type="EMBL" id="AEI47972.1"/>
    </source>
</evidence>
<dbReference type="NCBIfam" id="TIGR02436">
    <property type="entry name" value="four helix bundle protein"/>
    <property type="match status" value="1"/>
</dbReference>
<dbReference type="Pfam" id="PF05635">
    <property type="entry name" value="23S_rRNA_IVP"/>
    <property type="match status" value="1"/>
</dbReference>
<name>A0A7U3ZIQ7_RUNSL</name>
<evidence type="ECO:0000313" key="3">
    <source>
        <dbReference type="Proteomes" id="UP000000493"/>
    </source>
</evidence>
<organism evidence="2 3">
    <name type="scientific">Runella slithyformis (strain ATCC 29530 / DSM 19594 / LMG 11500 / NCIMB 11436 / LSU 4)</name>
    <dbReference type="NCBI Taxonomy" id="761193"/>
    <lineage>
        <taxon>Bacteria</taxon>
        <taxon>Pseudomonadati</taxon>
        <taxon>Bacteroidota</taxon>
        <taxon>Cytophagia</taxon>
        <taxon>Cytophagales</taxon>
        <taxon>Spirosomataceae</taxon>
        <taxon>Runella</taxon>
    </lineage>
</organism>
<sequence length="151" mass="17381">MLIPHFQFNNSMAKHSPLKEKSLSFSIRIVNLYKHLTTDRSEFVISKQLLRAGTNPGAMVREANNAESAMDFIHKLGIAQKELSETQYWLELLFHTAYLNEKEFESMHNDSEEMMRMIRSSILTKNKNLGIKVGSLAVLVTLFFTLISYHS</sequence>
<dbReference type="PANTHER" id="PTHR38471">
    <property type="entry name" value="FOUR HELIX BUNDLE PROTEIN"/>
    <property type="match status" value="1"/>
</dbReference>
<reference evidence="2 3" key="2">
    <citation type="journal article" date="2012" name="Stand. Genomic Sci.">
        <title>Complete genome sequence of the aquatic bacterium Runella slithyformis type strain (LSU 4(T)).</title>
        <authorList>
            <person name="Copeland A."/>
            <person name="Zhang X."/>
            <person name="Misra M."/>
            <person name="Lapidus A."/>
            <person name="Nolan M."/>
            <person name="Lucas S."/>
            <person name="Deshpande S."/>
            <person name="Cheng J.F."/>
            <person name="Tapia R."/>
            <person name="Goodwin L.A."/>
            <person name="Pitluck S."/>
            <person name="Liolios K."/>
            <person name="Pagani I."/>
            <person name="Ivanova N."/>
            <person name="Mikhailova N."/>
            <person name="Pati A."/>
            <person name="Chen A."/>
            <person name="Palaniappan K."/>
            <person name="Land M."/>
            <person name="Hauser L."/>
            <person name="Pan C."/>
            <person name="Jeffries C.D."/>
            <person name="Detter J.C."/>
            <person name="Brambilla E.M."/>
            <person name="Rohde M."/>
            <person name="Djao O.D."/>
            <person name="Goker M."/>
            <person name="Sikorski J."/>
            <person name="Tindall B.J."/>
            <person name="Woyke T."/>
            <person name="Bristow J."/>
            <person name="Eisen J.A."/>
            <person name="Markowitz V."/>
            <person name="Hugenholtz P."/>
            <person name="Kyrpides N.C."/>
            <person name="Klenk H.P."/>
            <person name="Mavromatis K."/>
        </authorList>
    </citation>
    <scope>NUCLEOTIDE SEQUENCE [LARGE SCALE GENOMIC DNA]</scope>
    <source>
        <strain evidence="3">ATCC 29530 / DSM 19594 / LMG 11500 / NCIMB 11436 / LSU 4</strain>
    </source>
</reference>
<dbReference type="EMBL" id="CP002859">
    <property type="protein sequence ID" value="AEI47972.1"/>
    <property type="molecule type" value="Genomic_DNA"/>
</dbReference>
<accession>A0A7U3ZIQ7</accession>
<dbReference type="AlphaFoldDB" id="A0A7U3ZIQ7"/>
<dbReference type="SUPFAM" id="SSF158446">
    <property type="entry name" value="IVS-encoded protein-like"/>
    <property type="match status" value="1"/>
</dbReference>
<keyword evidence="3" id="KW-1185">Reference proteome</keyword>
<evidence type="ECO:0000256" key="1">
    <source>
        <dbReference type="SAM" id="Phobius"/>
    </source>
</evidence>
<reference evidence="3" key="1">
    <citation type="submission" date="2011-06" db="EMBL/GenBank/DDBJ databases">
        <title>The complete genome of chromosome of Runella slithyformis DSM 19594.</title>
        <authorList>
            <consortium name="US DOE Joint Genome Institute (JGI-PGF)"/>
            <person name="Lucas S."/>
            <person name="Han J."/>
            <person name="Lapidus A."/>
            <person name="Bruce D."/>
            <person name="Goodwin L."/>
            <person name="Pitluck S."/>
            <person name="Peters L."/>
            <person name="Kyrpides N."/>
            <person name="Mavromatis K."/>
            <person name="Ivanova N."/>
            <person name="Ovchinnikova G."/>
            <person name="Zhang X."/>
            <person name="Misra M."/>
            <person name="Detter J.C."/>
            <person name="Tapia R."/>
            <person name="Han C."/>
            <person name="Land M."/>
            <person name="Hauser L."/>
            <person name="Markowitz V."/>
            <person name="Cheng J.-F."/>
            <person name="Hugenholtz P."/>
            <person name="Woyke T."/>
            <person name="Wu D."/>
            <person name="Tindall B."/>
            <person name="Faehrich R."/>
            <person name="Brambilla E."/>
            <person name="Klenk H.-P."/>
            <person name="Eisen J.A."/>
        </authorList>
    </citation>
    <scope>NUCLEOTIDE SEQUENCE [LARGE SCALE GENOMIC DNA]</scope>
    <source>
        <strain evidence="3">ATCC 29530 / DSM 19594 / LMG 11500 / NCIMB 11436 / LSU 4</strain>
    </source>
</reference>
<feature type="transmembrane region" description="Helical" evidence="1">
    <location>
        <begin position="129"/>
        <end position="149"/>
    </location>
</feature>
<dbReference type="PANTHER" id="PTHR38471:SF2">
    <property type="entry name" value="FOUR HELIX BUNDLE PROTEIN"/>
    <property type="match status" value="1"/>
</dbReference>
<dbReference type="Proteomes" id="UP000000493">
    <property type="component" value="Chromosome"/>
</dbReference>
<dbReference type="InterPro" id="IPR012657">
    <property type="entry name" value="23S_rRNA-intervening_sequence"/>
</dbReference>
<keyword evidence="1" id="KW-0812">Transmembrane</keyword>
<dbReference type="InterPro" id="IPR036583">
    <property type="entry name" value="23S_rRNA_IVS_sf"/>
</dbReference>
<gene>
    <name evidence="2" type="ordered locus">Runsl_1547</name>
</gene>
<dbReference type="KEGG" id="rsi:Runsl_1547"/>
<proteinExistence type="predicted"/>
<dbReference type="Gene3D" id="1.20.1440.60">
    <property type="entry name" value="23S rRNA-intervening sequence"/>
    <property type="match status" value="1"/>
</dbReference>
<protein>
    <submittedName>
        <fullName evidence="2">CHP02436-containing protein</fullName>
    </submittedName>
</protein>
<keyword evidence="1" id="KW-0472">Membrane</keyword>